<sequence length="143" mass="15734">MSPPVTLPSDDVVLKAVQEVTDQSRDLGKRPSVLAVARRLGLSNTTFRRSFPDIARQIGDARRNGTAPAAGAAADERQLSLHERNAKLRRSNTELSDHLELAIANIMRLTLENKRLREELEAASKVTRIGHPARSQAEQPPPT</sequence>
<evidence type="ECO:0000313" key="1">
    <source>
        <dbReference type="EMBL" id="SDD96970.1"/>
    </source>
</evidence>
<name>A0A222W189_9PSEU</name>
<proteinExistence type="predicted"/>
<dbReference type="Proteomes" id="UP000199494">
    <property type="component" value="Unassembled WGS sequence"/>
</dbReference>
<accession>A0A222W189</accession>
<dbReference type="OrthoDB" id="4461391at2"/>
<dbReference type="AlphaFoldDB" id="A0A222W189"/>
<dbReference type="RefSeq" id="WP_091810666.1">
    <property type="nucleotide sequence ID" value="NZ_CP016354.1"/>
</dbReference>
<dbReference type="EMBL" id="FMZE01000015">
    <property type="protein sequence ID" value="SDD96970.1"/>
    <property type="molecule type" value="Genomic_DNA"/>
</dbReference>
<keyword evidence="2" id="KW-1185">Reference proteome</keyword>
<protein>
    <submittedName>
        <fullName evidence="1">Uncharacterized protein</fullName>
    </submittedName>
</protein>
<gene>
    <name evidence="1" type="ORF">SAMN05421630_11593</name>
</gene>
<evidence type="ECO:0000313" key="2">
    <source>
        <dbReference type="Proteomes" id="UP000199494"/>
    </source>
</evidence>
<dbReference type="KEGG" id="pmad:BAY61_32305"/>
<reference evidence="1 2" key="1">
    <citation type="submission" date="2016-10" db="EMBL/GenBank/DDBJ databases">
        <authorList>
            <person name="de Groot N.N."/>
        </authorList>
    </citation>
    <scope>NUCLEOTIDE SEQUENCE [LARGE SCALE GENOMIC DNA]</scope>
    <source>
        <strain evidence="1 2">CGMCC 4.5506</strain>
    </source>
</reference>
<organism evidence="1 2">
    <name type="scientific">Prauserella marina</name>
    <dbReference type="NCBI Taxonomy" id="530584"/>
    <lineage>
        <taxon>Bacteria</taxon>
        <taxon>Bacillati</taxon>
        <taxon>Actinomycetota</taxon>
        <taxon>Actinomycetes</taxon>
        <taxon>Pseudonocardiales</taxon>
        <taxon>Pseudonocardiaceae</taxon>
        <taxon>Prauserella</taxon>
    </lineage>
</organism>
<dbReference type="STRING" id="530584.SAMN05421630_11593"/>